<dbReference type="AlphaFoldDB" id="A0A221SYD8"/>
<dbReference type="RefSeq" id="WP_027463772.1">
    <property type="nucleotide sequence ID" value="NZ_BNAK01000032.1"/>
</dbReference>
<feature type="transmembrane region" description="Helical" evidence="1">
    <location>
        <begin position="41"/>
        <end position="62"/>
    </location>
</feature>
<keyword evidence="1" id="KW-0812">Transmembrane</keyword>
<keyword evidence="1" id="KW-0472">Membrane</keyword>
<keyword evidence="3" id="KW-1185">Reference proteome</keyword>
<name>A0A221SYD8_9DEIO</name>
<sequence length="64" mass="6962">MKGARWRWTPTELLTALAAALLWMGIGLFQRTRAGTDLGAAAVAELPLTAVVFVVALVWIALRR</sequence>
<dbReference type="EMBL" id="CP021081">
    <property type="protein sequence ID" value="ASN81662.1"/>
    <property type="molecule type" value="Genomic_DNA"/>
</dbReference>
<dbReference type="Proteomes" id="UP000259030">
    <property type="component" value="Chromosome"/>
</dbReference>
<evidence type="ECO:0000256" key="1">
    <source>
        <dbReference type="SAM" id="Phobius"/>
    </source>
</evidence>
<organism evidence="2 3">
    <name type="scientific">Deinococcus ficus</name>
    <dbReference type="NCBI Taxonomy" id="317577"/>
    <lineage>
        <taxon>Bacteria</taxon>
        <taxon>Thermotogati</taxon>
        <taxon>Deinococcota</taxon>
        <taxon>Deinococci</taxon>
        <taxon>Deinococcales</taxon>
        <taxon>Deinococcaceae</taxon>
        <taxon>Deinococcus</taxon>
    </lineage>
</organism>
<dbReference type="KEGG" id="dfc:DFI_12250"/>
<evidence type="ECO:0000313" key="3">
    <source>
        <dbReference type="Proteomes" id="UP000259030"/>
    </source>
</evidence>
<dbReference type="STRING" id="317577.GCA_000419625_01479"/>
<accession>A0A221SYD8</accession>
<protein>
    <submittedName>
        <fullName evidence="2">Uncharacterized protein</fullName>
    </submittedName>
</protein>
<gene>
    <name evidence="2" type="ORF">DFI_12250</name>
</gene>
<reference evidence="2 3" key="1">
    <citation type="submission" date="2017-05" db="EMBL/GenBank/DDBJ databases">
        <title>The complete genome sequence of Deinococcus ficus isolated from the rhizosphere of the Ficus religiosa L. in Taiwan.</title>
        <authorList>
            <person name="Wu K.-M."/>
            <person name="Liao T.-L."/>
            <person name="Liu Y.-M."/>
            <person name="Young C.-C."/>
            <person name="Tsai S.-F."/>
        </authorList>
    </citation>
    <scope>NUCLEOTIDE SEQUENCE [LARGE SCALE GENOMIC DNA]</scope>
    <source>
        <strain evidence="2 3">CC-FR2-10</strain>
    </source>
</reference>
<proteinExistence type="predicted"/>
<evidence type="ECO:0000313" key="2">
    <source>
        <dbReference type="EMBL" id="ASN81662.1"/>
    </source>
</evidence>
<keyword evidence="1" id="KW-1133">Transmembrane helix</keyword>